<dbReference type="RefSeq" id="WP_097553895.1">
    <property type="nucleotide sequence ID" value="NZ_PCMW01000033.1"/>
</dbReference>
<dbReference type="Pfam" id="PF05729">
    <property type="entry name" value="NACHT"/>
    <property type="match status" value="1"/>
</dbReference>
<dbReference type="SUPFAM" id="SSF52540">
    <property type="entry name" value="P-loop containing nucleoside triphosphate hydrolases"/>
    <property type="match status" value="1"/>
</dbReference>
<protein>
    <submittedName>
        <fullName evidence="3">Uncharacterized protein</fullName>
    </submittedName>
</protein>
<dbReference type="InterPro" id="IPR055036">
    <property type="entry name" value="SNaCT5"/>
</dbReference>
<dbReference type="AlphaFoldDB" id="A0A2H3KCH2"/>
<proteinExistence type="predicted"/>
<dbReference type="InterPro" id="IPR027417">
    <property type="entry name" value="P-loop_NTPase"/>
</dbReference>
<feature type="domain" description="Short NACHT-associated C-terminal" evidence="2">
    <location>
        <begin position="455"/>
        <end position="646"/>
    </location>
</feature>
<organism evidence="3 4">
    <name type="scientific">Flavobacterium branchiophilum</name>
    <dbReference type="NCBI Taxonomy" id="55197"/>
    <lineage>
        <taxon>Bacteria</taxon>
        <taxon>Pseudomonadati</taxon>
        <taxon>Bacteroidota</taxon>
        <taxon>Flavobacteriia</taxon>
        <taxon>Flavobacteriales</taxon>
        <taxon>Flavobacteriaceae</taxon>
        <taxon>Flavobacterium</taxon>
    </lineage>
</organism>
<feature type="domain" description="NACHT" evidence="1">
    <location>
        <begin position="121"/>
        <end position="257"/>
    </location>
</feature>
<evidence type="ECO:0000313" key="3">
    <source>
        <dbReference type="EMBL" id="PDS25047.1"/>
    </source>
</evidence>
<evidence type="ECO:0000313" key="4">
    <source>
        <dbReference type="Proteomes" id="UP000220828"/>
    </source>
</evidence>
<evidence type="ECO:0000259" key="1">
    <source>
        <dbReference type="Pfam" id="PF05729"/>
    </source>
</evidence>
<dbReference type="OrthoDB" id="1488560at2"/>
<dbReference type="Proteomes" id="UP000220828">
    <property type="component" value="Unassembled WGS sequence"/>
</dbReference>
<evidence type="ECO:0000259" key="2">
    <source>
        <dbReference type="Pfam" id="PF22711"/>
    </source>
</evidence>
<sequence>MEVNLEDIKTFTEISKPIIEPIINTLIKPHIEKLNKWIFKRNIEAKVEDNYWENKFSNYLEVIYKDSLYLTTLVFPNSQTKIKDLYVPLTLNQAITFERYKIDTFDYSIFDKYNKIIISDYAGMGKSTLLKWITISIIEQNKGIPILVELRKIDERNSLIDEIFNQINPIDNSFDKDLVFELLELGFFTILLDGFDEIPYDIQSNITIQISDFIKKVNKNNFVITSRPESALSTFADFQLFYIKPLEENEAYALIEKLDLLSKVKFGEKLIGEIKNKNTQVKEFLTNPFLVSLLYKSYTYNKDIPSKKITFYEEVYSCLFKHHDLSKEGFKRPKRSRLDIFDFEIILREIAYSTSKVGKVIYTKDEMLNYITSSKVKNSKIDFKEINFYDDLTTTVPIFNIEGSKIKWAHKSIQDFFSAKYISNHSRKEEIIEVLFKSNKFHYLNILDLLYELEPRIFRKIIIKKILEDYVSFYENQYPIKPEVSNEILDERIGLMYGAKFCMLKVENEIGFDKAQEIFANKIGKDENFNTGATFHHTQPPYYTMNEISLKKQLIKILRIKNEDLFQDKPKFQSQDIEVVLSKFEFDKPYVFDDNLNEPYNDKHCFSSLNREMASRLREMQERNIINFNLDYKKCKKLLEAINKEIISEESEDLLADI</sequence>
<dbReference type="Gene3D" id="3.40.50.300">
    <property type="entry name" value="P-loop containing nucleotide triphosphate hydrolases"/>
    <property type="match status" value="1"/>
</dbReference>
<dbReference type="PANTHER" id="PTHR46312:SF2">
    <property type="entry name" value="NUCLEOTIDE-BINDING OLIGOMERIZATION DOMAIN-CONTAINING PROTEIN 2-LIKE"/>
    <property type="match status" value="1"/>
</dbReference>
<dbReference type="Pfam" id="PF22711">
    <property type="entry name" value="SNaCT5"/>
    <property type="match status" value="1"/>
</dbReference>
<dbReference type="PANTHER" id="PTHR46312">
    <property type="entry name" value="NACHT DOMAIN-CONTAINING PROTEIN"/>
    <property type="match status" value="1"/>
</dbReference>
<name>A0A2H3KCH2_9FLAO</name>
<dbReference type="InterPro" id="IPR007111">
    <property type="entry name" value="NACHT_NTPase"/>
</dbReference>
<dbReference type="EMBL" id="PCMW01000033">
    <property type="protein sequence ID" value="PDS25047.1"/>
    <property type="molecule type" value="Genomic_DNA"/>
</dbReference>
<gene>
    <name evidence="3" type="ORF">B0A77_06240</name>
</gene>
<comment type="caution">
    <text evidence="3">The sequence shown here is derived from an EMBL/GenBank/DDBJ whole genome shotgun (WGS) entry which is preliminary data.</text>
</comment>
<accession>A0A2H3KCH2</accession>
<reference evidence="3 4" key="1">
    <citation type="submission" date="2017-09" db="EMBL/GenBank/DDBJ databases">
        <title>Whole genomes of Flavobacteriaceae.</title>
        <authorList>
            <person name="Stine C."/>
            <person name="Li C."/>
            <person name="Tadesse D."/>
        </authorList>
    </citation>
    <scope>NUCLEOTIDE SEQUENCE [LARGE SCALE GENOMIC DNA]</scope>
    <source>
        <strain evidence="3 4">ATCC 35036</strain>
    </source>
</reference>